<protein>
    <submittedName>
        <fullName evidence="2">Uncharacterized protein</fullName>
    </submittedName>
</protein>
<dbReference type="EMBL" id="SDMP01000005">
    <property type="protein sequence ID" value="RYR57333.1"/>
    <property type="molecule type" value="Genomic_DNA"/>
</dbReference>
<organism evidence="2 3">
    <name type="scientific">Arachis hypogaea</name>
    <name type="common">Peanut</name>
    <dbReference type="NCBI Taxonomy" id="3818"/>
    <lineage>
        <taxon>Eukaryota</taxon>
        <taxon>Viridiplantae</taxon>
        <taxon>Streptophyta</taxon>
        <taxon>Embryophyta</taxon>
        <taxon>Tracheophyta</taxon>
        <taxon>Spermatophyta</taxon>
        <taxon>Magnoliopsida</taxon>
        <taxon>eudicotyledons</taxon>
        <taxon>Gunneridae</taxon>
        <taxon>Pentapetalae</taxon>
        <taxon>rosids</taxon>
        <taxon>fabids</taxon>
        <taxon>Fabales</taxon>
        <taxon>Fabaceae</taxon>
        <taxon>Papilionoideae</taxon>
        <taxon>50 kb inversion clade</taxon>
        <taxon>dalbergioids sensu lato</taxon>
        <taxon>Dalbergieae</taxon>
        <taxon>Pterocarpus clade</taxon>
        <taxon>Arachis</taxon>
    </lineage>
</organism>
<feature type="compositionally biased region" description="Acidic residues" evidence="1">
    <location>
        <begin position="132"/>
        <end position="143"/>
    </location>
</feature>
<reference evidence="2 3" key="1">
    <citation type="submission" date="2019-01" db="EMBL/GenBank/DDBJ databases">
        <title>Sequencing of cultivated peanut Arachis hypogaea provides insights into genome evolution and oil improvement.</title>
        <authorList>
            <person name="Chen X."/>
        </authorList>
    </citation>
    <scope>NUCLEOTIDE SEQUENCE [LARGE SCALE GENOMIC DNA]</scope>
    <source>
        <strain evidence="3">cv. Fuhuasheng</strain>
        <tissue evidence="2">Leaves</tissue>
    </source>
</reference>
<comment type="caution">
    <text evidence="2">The sequence shown here is derived from an EMBL/GenBank/DDBJ whole genome shotgun (WGS) entry which is preliminary data.</text>
</comment>
<gene>
    <name evidence="2" type="ORF">Ahy_A05g023066</name>
</gene>
<accession>A0A445D2A3</accession>
<evidence type="ECO:0000313" key="3">
    <source>
        <dbReference type="Proteomes" id="UP000289738"/>
    </source>
</evidence>
<evidence type="ECO:0000256" key="1">
    <source>
        <dbReference type="SAM" id="MobiDB-lite"/>
    </source>
</evidence>
<name>A0A445D2A3_ARAHY</name>
<proteinExistence type="predicted"/>
<keyword evidence="3" id="KW-1185">Reference proteome</keyword>
<dbReference type="AlphaFoldDB" id="A0A445D2A3"/>
<feature type="region of interest" description="Disordered" evidence="1">
    <location>
        <begin position="130"/>
        <end position="178"/>
    </location>
</feature>
<dbReference type="Proteomes" id="UP000289738">
    <property type="component" value="Chromosome A05"/>
</dbReference>
<evidence type="ECO:0000313" key="2">
    <source>
        <dbReference type="EMBL" id="RYR57333.1"/>
    </source>
</evidence>
<sequence length="178" mass="19735">MHSMKRVEKLFYRIPISMLRDDVKYDSFVLSSDKDLQVLIHCCRQFPEVRTPELLAKLMDVVCSSRGSNHNCQSSGHPACSSSIPVSASSAMPVIVPKLVRLDPWGRLDCDARYSYYGPDFRRGWSAGWSHDDDDDDDDDDVEPAILADVSDDDIPQTTPVVGGGTSSSGTNQYSRTS</sequence>